<dbReference type="SUPFAM" id="SSF54427">
    <property type="entry name" value="NTF2-like"/>
    <property type="match status" value="1"/>
</dbReference>
<sequence>MSAMNALEQYITATNTHDFENVKPLLHPKAIYWFSDKTCTTLEEIQHYFEDAWNTIKEEKYAASNIQWLVVEENTATCIYNFNYEGQFNGSFITGSGRATNVFVKDHEQHWKLVHEHLSSIK</sequence>
<gene>
    <name evidence="2" type="ORF">EC501_03895</name>
</gene>
<dbReference type="RefSeq" id="WP_122970980.1">
    <property type="nucleotide sequence ID" value="NZ_RHLQ01000005.1"/>
</dbReference>
<organism evidence="2 3">
    <name type="scientific">Lysinibacillus halotolerans</name>
    <dbReference type="NCBI Taxonomy" id="1368476"/>
    <lineage>
        <taxon>Bacteria</taxon>
        <taxon>Bacillati</taxon>
        <taxon>Bacillota</taxon>
        <taxon>Bacilli</taxon>
        <taxon>Bacillales</taxon>
        <taxon>Bacillaceae</taxon>
        <taxon>Lysinibacillus</taxon>
    </lineage>
</organism>
<name>A0A3M8HEZ9_9BACI</name>
<keyword evidence="3" id="KW-1185">Reference proteome</keyword>
<protein>
    <submittedName>
        <fullName evidence="2">DUF4440 domain-containing protein</fullName>
    </submittedName>
</protein>
<dbReference type="InterPro" id="IPR027843">
    <property type="entry name" value="DUF4440"/>
</dbReference>
<evidence type="ECO:0000313" key="2">
    <source>
        <dbReference type="EMBL" id="RND00825.1"/>
    </source>
</evidence>
<feature type="domain" description="DUF4440" evidence="1">
    <location>
        <begin position="7"/>
        <end position="113"/>
    </location>
</feature>
<dbReference type="Pfam" id="PF14534">
    <property type="entry name" value="DUF4440"/>
    <property type="match status" value="1"/>
</dbReference>
<dbReference type="AlphaFoldDB" id="A0A3M8HEZ9"/>
<evidence type="ECO:0000313" key="3">
    <source>
        <dbReference type="Proteomes" id="UP000279909"/>
    </source>
</evidence>
<dbReference type="Proteomes" id="UP000279909">
    <property type="component" value="Unassembled WGS sequence"/>
</dbReference>
<dbReference type="InterPro" id="IPR032710">
    <property type="entry name" value="NTF2-like_dom_sf"/>
</dbReference>
<dbReference type="EMBL" id="RHLQ01000005">
    <property type="protein sequence ID" value="RND00825.1"/>
    <property type="molecule type" value="Genomic_DNA"/>
</dbReference>
<dbReference type="OrthoDB" id="9152983at2"/>
<evidence type="ECO:0000259" key="1">
    <source>
        <dbReference type="Pfam" id="PF14534"/>
    </source>
</evidence>
<accession>A0A3M8HEZ9</accession>
<reference evidence="2 3" key="1">
    <citation type="journal article" date="2014" name="Int. J. Syst. Evol. Microbiol.">
        <title>Lysinibacillus halotolerans sp. nov., isolated from saline-alkaline soil.</title>
        <authorList>
            <person name="Kong D."/>
            <person name="Wang Y."/>
            <person name="Zhao B."/>
            <person name="Li Y."/>
            <person name="Song J."/>
            <person name="Zhai Y."/>
            <person name="Zhang C."/>
            <person name="Wang H."/>
            <person name="Chen X."/>
            <person name="Zhao B."/>
            <person name="Ruan Z."/>
        </authorList>
    </citation>
    <scope>NUCLEOTIDE SEQUENCE [LARGE SCALE GENOMIC DNA]</scope>
    <source>
        <strain evidence="2 3">MCCC 1A12703</strain>
    </source>
</reference>
<comment type="caution">
    <text evidence="2">The sequence shown here is derived from an EMBL/GenBank/DDBJ whole genome shotgun (WGS) entry which is preliminary data.</text>
</comment>
<proteinExistence type="predicted"/>
<dbReference type="Gene3D" id="3.10.450.50">
    <property type="match status" value="1"/>
</dbReference>